<feature type="transmembrane region" description="Helical" evidence="1">
    <location>
        <begin position="601"/>
        <end position="622"/>
    </location>
</feature>
<keyword evidence="1" id="KW-0472">Membrane</keyword>
<sequence length="634" mass="72117">MYLEAFVDEKKVGFTGQLNVPEKEFYSLTLKSGTNRIVFSDPSNELADMAFAFYKSDDLVVPGEFGSLDTPELPLFAVVLDGKKRLVESHGLFSKDKIISLSDSTINVYLGAELVCKELSKEDVCHLPEVNDFKTVKICKGKAACVGYEIYPSNENLFEIDIFTLRVRVEVEEFLKNRNFRLKNVDTIIPYKEYQTARSSTKVLGLFNEATYFSVLSPNIMTTTLDDNVELKWMVEDLGLSVKNSYLVESFIKIIPKCPKDQEDIEVDWILRSHNVDNEDIVLKNNPCFVNANLFLRDKSYNQVGLKYKDKESSFYHFNVVDFLIIDVIFPRQSNMLIGERVRLSVISSFANPEFYGTLFLDDRRVEMDGFSSQRLNLPNFSFQNVKVYSLSGKLLFERFYKTPITIHPFDVTANFFFSGQQDNSKNPIFFLDENVELQVVSPLNVLDYTFQVIQSNEVLESKASFNRKIMLNTSMVGTFDVAVKIGETNHIINQIEVVDFSSFFTKKDHFVHEKIVIQPVEKICNKRPSIHATMTYLDNAHEVVQKVDLCKTIIIDINVMSIVRVTFKTDFGSFERVLNVIENQKGDVEENDETKSSPSALLISLLSVAGVIAAVGGFLAYRAKASKNGTGKY</sequence>
<proteinExistence type="predicted"/>
<dbReference type="EMBL" id="ML006208">
    <property type="protein sequence ID" value="RKP16828.1"/>
    <property type="molecule type" value="Genomic_DNA"/>
</dbReference>
<name>A0A4P9YCD3_ROZAC</name>
<keyword evidence="1" id="KW-1133">Transmembrane helix</keyword>
<dbReference type="Proteomes" id="UP000281549">
    <property type="component" value="Unassembled WGS sequence"/>
</dbReference>
<accession>A0A4P9YCD3</accession>
<gene>
    <name evidence="2" type="ORF">ROZALSC1DRAFT_24844</name>
</gene>
<organism evidence="2 3">
    <name type="scientific">Rozella allomycis (strain CSF55)</name>
    <dbReference type="NCBI Taxonomy" id="988480"/>
    <lineage>
        <taxon>Eukaryota</taxon>
        <taxon>Fungi</taxon>
        <taxon>Fungi incertae sedis</taxon>
        <taxon>Cryptomycota</taxon>
        <taxon>Cryptomycota incertae sedis</taxon>
        <taxon>Rozella</taxon>
    </lineage>
</organism>
<dbReference type="AlphaFoldDB" id="A0A4P9YCD3"/>
<protein>
    <submittedName>
        <fullName evidence="2">Uncharacterized protein</fullName>
    </submittedName>
</protein>
<evidence type="ECO:0000256" key="1">
    <source>
        <dbReference type="SAM" id="Phobius"/>
    </source>
</evidence>
<keyword evidence="1" id="KW-0812">Transmembrane</keyword>
<evidence type="ECO:0000313" key="3">
    <source>
        <dbReference type="Proteomes" id="UP000281549"/>
    </source>
</evidence>
<reference evidence="3" key="1">
    <citation type="journal article" date="2018" name="Nat. Microbiol.">
        <title>Leveraging single-cell genomics to expand the fungal tree of life.</title>
        <authorList>
            <person name="Ahrendt S.R."/>
            <person name="Quandt C.A."/>
            <person name="Ciobanu D."/>
            <person name="Clum A."/>
            <person name="Salamov A."/>
            <person name="Andreopoulos B."/>
            <person name="Cheng J.F."/>
            <person name="Woyke T."/>
            <person name="Pelin A."/>
            <person name="Henrissat B."/>
            <person name="Reynolds N.K."/>
            <person name="Benny G.L."/>
            <person name="Smith M.E."/>
            <person name="James T.Y."/>
            <person name="Grigoriev I.V."/>
        </authorList>
    </citation>
    <scope>NUCLEOTIDE SEQUENCE [LARGE SCALE GENOMIC DNA]</scope>
    <source>
        <strain evidence="3">CSF55</strain>
    </source>
</reference>
<evidence type="ECO:0000313" key="2">
    <source>
        <dbReference type="EMBL" id="RKP16828.1"/>
    </source>
</evidence>